<evidence type="ECO:0000256" key="5">
    <source>
        <dbReference type="ARBA" id="ARBA00022490"/>
    </source>
</evidence>
<evidence type="ECO:0000256" key="6">
    <source>
        <dbReference type="ARBA" id="ARBA00022790"/>
    </source>
</evidence>
<comment type="caution">
    <text evidence="9">The sequence shown here is derived from an EMBL/GenBank/DDBJ whole genome shotgun (WGS) entry which is preliminary data.</text>
</comment>
<dbReference type="Pfam" id="PF01399">
    <property type="entry name" value="PCI"/>
    <property type="match status" value="1"/>
</dbReference>
<organism evidence="9 10">
    <name type="scientific">Porites evermanni</name>
    <dbReference type="NCBI Taxonomy" id="104178"/>
    <lineage>
        <taxon>Eukaryota</taxon>
        <taxon>Metazoa</taxon>
        <taxon>Cnidaria</taxon>
        <taxon>Anthozoa</taxon>
        <taxon>Hexacorallia</taxon>
        <taxon>Scleractinia</taxon>
        <taxon>Fungiina</taxon>
        <taxon>Poritidae</taxon>
        <taxon>Porites</taxon>
    </lineage>
</organism>
<protein>
    <recommendedName>
        <fullName evidence="4">COP9 signalosome complex subunit 3</fullName>
    </recommendedName>
</protein>
<comment type="subcellular location">
    <subcellularLocation>
        <location evidence="2">Cytoplasm</location>
    </subcellularLocation>
    <subcellularLocation>
        <location evidence="1">Nucleus</location>
    </subcellularLocation>
</comment>
<proteinExistence type="inferred from homology"/>
<evidence type="ECO:0000256" key="3">
    <source>
        <dbReference type="ARBA" id="ARBA00007084"/>
    </source>
</evidence>
<name>A0ABN8LBC2_9CNID</name>
<dbReference type="EMBL" id="CALNXI010000009">
    <property type="protein sequence ID" value="CAH3014379.1"/>
    <property type="molecule type" value="Genomic_DNA"/>
</dbReference>
<evidence type="ECO:0000259" key="8">
    <source>
        <dbReference type="PROSITE" id="PS50250"/>
    </source>
</evidence>
<dbReference type="Pfam" id="PF22788">
    <property type="entry name" value="COP9_hel_rpt"/>
    <property type="match status" value="1"/>
</dbReference>
<feature type="domain" description="PCI" evidence="8">
    <location>
        <begin position="193"/>
        <end position="361"/>
    </location>
</feature>
<keyword evidence="7" id="KW-0539">Nucleus</keyword>
<dbReference type="InterPro" id="IPR036390">
    <property type="entry name" value="WH_DNA-bd_sf"/>
</dbReference>
<evidence type="ECO:0000256" key="1">
    <source>
        <dbReference type="ARBA" id="ARBA00004123"/>
    </source>
</evidence>
<evidence type="ECO:0000256" key="7">
    <source>
        <dbReference type="ARBA" id="ARBA00023242"/>
    </source>
</evidence>
<dbReference type="InterPro" id="IPR050756">
    <property type="entry name" value="CSN3"/>
</dbReference>
<keyword evidence="6" id="KW-0736">Signalosome</keyword>
<dbReference type="InterPro" id="IPR000717">
    <property type="entry name" value="PCI_dom"/>
</dbReference>
<dbReference type="Gene3D" id="1.25.40.570">
    <property type="match status" value="1"/>
</dbReference>
<dbReference type="PROSITE" id="PS50250">
    <property type="entry name" value="PCI"/>
    <property type="match status" value="1"/>
</dbReference>
<evidence type="ECO:0000313" key="10">
    <source>
        <dbReference type="Proteomes" id="UP001159427"/>
    </source>
</evidence>
<accession>A0ABN8LBC2</accession>
<dbReference type="PANTHER" id="PTHR10758:SF1">
    <property type="entry name" value="COP9 SIGNALOSOME COMPLEX SUBUNIT 3"/>
    <property type="match status" value="1"/>
</dbReference>
<dbReference type="Proteomes" id="UP001159427">
    <property type="component" value="Unassembled WGS sequence"/>
</dbReference>
<evidence type="ECO:0000313" key="9">
    <source>
        <dbReference type="EMBL" id="CAH3014379.1"/>
    </source>
</evidence>
<evidence type="ECO:0000256" key="4">
    <source>
        <dbReference type="ARBA" id="ARBA00014878"/>
    </source>
</evidence>
<sequence length="498" mass="56596">MEDFLATVRSISADKNYVQLADFLNRSNELLAKYAGQIDAAIASLDPDQHTLAFMALLLVKLSLPNYGDFELLFSQIQQFITVCSKEQIQFAGEKFAHICHFITQCLVDLKQPMRGIRMMCVAIQKAQQSSTQLTSIHTDLTQLCLLAKCLKPALPFLDTDITDIHKEGGKYDAKALLGYCYYGGMIYTALKKFEKALYFFEVAVTCPAVDVSHIMLEAYKKFILVSLILHGKIIDLPKYTSHVIMRFLKPLSGAYHELAASYTSNNPNEVLAVATKNEETFRTDNNVGLVKQVVSSLYKKNILRLTKTFLTLSLADMANRVQLSSPREAEQYILNMIEDGDIYASINQRDGMVSFHQNPEKYNNPKMLKKLDREMRLFQHLDEKLQHMDRELATNPQYVQKVSYYTGPDGISPRCLRDLSAEISSILTFIFQQGYDTGTDDTVLYRTINSLHDHQVLQEDLLNVTKWASDWQMDFNTMGANAEEDAGIGRMRDEVLM</sequence>
<dbReference type="SMART" id="SM00088">
    <property type="entry name" value="PINT"/>
    <property type="match status" value="1"/>
</dbReference>
<keyword evidence="10" id="KW-1185">Reference proteome</keyword>
<evidence type="ECO:0000256" key="2">
    <source>
        <dbReference type="ARBA" id="ARBA00004496"/>
    </source>
</evidence>
<dbReference type="InterPro" id="IPR055089">
    <property type="entry name" value="COP9_N"/>
</dbReference>
<comment type="similarity">
    <text evidence="3">Belongs to the CSN3 family.</text>
</comment>
<reference evidence="9 10" key="1">
    <citation type="submission" date="2022-05" db="EMBL/GenBank/DDBJ databases">
        <authorList>
            <consortium name="Genoscope - CEA"/>
            <person name="William W."/>
        </authorList>
    </citation>
    <scope>NUCLEOTIDE SEQUENCE [LARGE SCALE GENOMIC DNA]</scope>
</reference>
<dbReference type="PANTHER" id="PTHR10758">
    <property type="entry name" value="26S PROTEASOME NON-ATPASE REGULATORY SUBUNIT 3/COP9 SIGNALOSOME COMPLEX SUBUNIT 3"/>
    <property type="match status" value="1"/>
</dbReference>
<dbReference type="SUPFAM" id="SSF46785">
    <property type="entry name" value="Winged helix' DNA-binding domain"/>
    <property type="match status" value="1"/>
</dbReference>
<gene>
    <name evidence="9" type="ORF">PEVE_00043611</name>
</gene>
<keyword evidence="5" id="KW-0963">Cytoplasm</keyword>